<feature type="domain" description="Carbohydrate kinase PfkB" evidence="1">
    <location>
        <begin position="79"/>
        <end position="195"/>
    </location>
</feature>
<dbReference type="GO" id="GO:0033786">
    <property type="term" value="F:heptose-1-phosphate adenylyltransferase activity"/>
    <property type="evidence" value="ECO:0007669"/>
    <property type="project" value="TreeGrafter"/>
</dbReference>
<keyword evidence="3" id="KW-1185">Reference proteome</keyword>
<dbReference type="Pfam" id="PF00294">
    <property type="entry name" value="PfkB"/>
    <property type="match status" value="1"/>
</dbReference>
<dbReference type="Gene3D" id="3.40.1190.20">
    <property type="match status" value="1"/>
</dbReference>
<proteinExistence type="predicted"/>
<dbReference type="Proteomes" id="UP000426246">
    <property type="component" value="Chromosome"/>
</dbReference>
<protein>
    <recommendedName>
        <fullName evidence="1">Carbohydrate kinase PfkB domain-containing protein</fullName>
    </recommendedName>
</protein>
<dbReference type="PANTHER" id="PTHR46969">
    <property type="entry name" value="BIFUNCTIONAL PROTEIN HLDE"/>
    <property type="match status" value="1"/>
</dbReference>
<dbReference type="SUPFAM" id="SSF53613">
    <property type="entry name" value="Ribokinase-like"/>
    <property type="match status" value="1"/>
</dbReference>
<evidence type="ECO:0000313" key="3">
    <source>
        <dbReference type="Proteomes" id="UP000426246"/>
    </source>
</evidence>
<accession>A0A6B8RFC6</accession>
<dbReference type="AlphaFoldDB" id="A0A6B8RFC6"/>
<dbReference type="PANTHER" id="PTHR46969:SF1">
    <property type="entry name" value="BIFUNCTIONAL PROTEIN HLDE"/>
    <property type="match status" value="1"/>
</dbReference>
<dbReference type="InterPro" id="IPR029056">
    <property type="entry name" value="Ribokinase-like"/>
</dbReference>
<sequence length="204" mass="21873">MPTGGLFHNFQELHKTIAVKLAQKLDDMALICDIIAVTDQLTIGVVGNIIRERLSYWADKGKIIVVDSRDRIGLFRNVIVKPNEIEAVRWIESEYDGAERTIEQWAEVAKELSQEVNGTCCVTLGSDGALWIDSETCILIPTRVVEPPIDIVGAGDGFAAALLCALGAGSDGPEATAFAHLAASIVIKKMGTTGTASPQEILAI</sequence>
<dbReference type="GO" id="GO:0005829">
    <property type="term" value="C:cytosol"/>
    <property type="evidence" value="ECO:0007669"/>
    <property type="project" value="TreeGrafter"/>
</dbReference>
<dbReference type="KEGG" id="ppsc:EHS13_09980"/>
<gene>
    <name evidence="2" type="ORF">EHS13_09980</name>
</gene>
<evidence type="ECO:0000259" key="1">
    <source>
        <dbReference type="Pfam" id="PF00294"/>
    </source>
</evidence>
<dbReference type="GO" id="GO:0033785">
    <property type="term" value="F:heptose 7-phosphate kinase activity"/>
    <property type="evidence" value="ECO:0007669"/>
    <property type="project" value="TreeGrafter"/>
</dbReference>
<reference evidence="3" key="1">
    <citation type="submission" date="2018-11" db="EMBL/GenBank/DDBJ databases">
        <title>Complete genome sequence of Paenibacillus sp. ML311-T8.</title>
        <authorList>
            <person name="Nam Y.-D."/>
            <person name="Kang J."/>
            <person name="Chung W.-H."/>
            <person name="Park Y.S."/>
        </authorList>
    </citation>
    <scope>NUCLEOTIDE SEQUENCE [LARGE SCALE GENOMIC DNA]</scope>
    <source>
        <strain evidence="3">ML311-T8</strain>
    </source>
</reference>
<dbReference type="InterPro" id="IPR011611">
    <property type="entry name" value="PfkB_dom"/>
</dbReference>
<dbReference type="EMBL" id="CP034235">
    <property type="protein sequence ID" value="QGQ95191.1"/>
    <property type="molecule type" value="Genomic_DNA"/>
</dbReference>
<name>A0A6B8RFC6_9BACL</name>
<evidence type="ECO:0000313" key="2">
    <source>
        <dbReference type="EMBL" id="QGQ95191.1"/>
    </source>
</evidence>
<organism evidence="2 3">
    <name type="scientific">Paenibacillus psychroresistens</name>
    <dbReference type="NCBI Taxonomy" id="1778678"/>
    <lineage>
        <taxon>Bacteria</taxon>
        <taxon>Bacillati</taxon>
        <taxon>Bacillota</taxon>
        <taxon>Bacilli</taxon>
        <taxon>Bacillales</taxon>
        <taxon>Paenibacillaceae</taxon>
        <taxon>Paenibacillus</taxon>
    </lineage>
</organism>